<organism evidence="3 4">
    <name type="scientific">Apiospora aurea</name>
    <dbReference type="NCBI Taxonomy" id="335848"/>
    <lineage>
        <taxon>Eukaryota</taxon>
        <taxon>Fungi</taxon>
        <taxon>Dikarya</taxon>
        <taxon>Ascomycota</taxon>
        <taxon>Pezizomycotina</taxon>
        <taxon>Sordariomycetes</taxon>
        <taxon>Xylariomycetidae</taxon>
        <taxon>Amphisphaeriales</taxon>
        <taxon>Apiosporaceae</taxon>
        <taxon>Apiospora</taxon>
    </lineage>
</organism>
<sequence length="498" mass="54637">MEAKEIRVHPLGESPGADRFELSDMDHTMPKIYVQIAEIFELPPDANRDDIVKSLAEGLAFALGQYPVLAGVLRMDASNGRMWVTKKQDSTVGLFVRDASASGDLPSFDYLETNDFPIQLIDGHKALPKIVTEKQLFSPLGDNADDHATVISTFQITFIAGGLILAAAIHHNCSDGPGCNGFLTTWAENSAAASRREPFKPIDRANANRGQLSAPKPSPARWKELDGKFPILKDLGAPPPAPPPDFVMPKLKVRMWHVPRSRAAELKSACAPADKDKWISTYDCIMALFWKTITRAKLPLLNPAMSKEVIMAHAVNTRNMLEPPLPDRFLGNAVALPRVSVGSIEELVRAPGDDGKSSNLPQLAAAVRESIRTITPQYAAELPEWVAGLEDRRYIAIAMDSFLGMDLAGTSWQAMTPYEQHDFGFGLPKAMRWPHPQFEGYVFVLPSRAAVKKNANSGAGGDNDEGLEVCVCLEESCHDRLLQDPELLRFARPRGLNA</sequence>
<keyword evidence="1" id="KW-0808">Transferase</keyword>
<dbReference type="PANTHER" id="PTHR31642:SF310">
    <property type="entry name" value="FATTY ALCOHOL:CAFFEOYL-COA ACYLTRANSFERASE"/>
    <property type="match status" value="1"/>
</dbReference>
<dbReference type="EMBL" id="JAQQWE010000006">
    <property type="protein sequence ID" value="KAK7947843.1"/>
    <property type="molecule type" value="Genomic_DNA"/>
</dbReference>
<evidence type="ECO:0000256" key="1">
    <source>
        <dbReference type="ARBA" id="ARBA00022679"/>
    </source>
</evidence>
<feature type="region of interest" description="Disordered" evidence="2">
    <location>
        <begin position="194"/>
        <end position="219"/>
    </location>
</feature>
<feature type="compositionally biased region" description="Basic and acidic residues" evidence="2">
    <location>
        <begin position="194"/>
        <end position="203"/>
    </location>
</feature>
<proteinExistence type="predicted"/>
<dbReference type="Pfam" id="PF02458">
    <property type="entry name" value="Transferase"/>
    <property type="match status" value="1"/>
</dbReference>
<evidence type="ECO:0008006" key="5">
    <source>
        <dbReference type="Google" id="ProtNLM"/>
    </source>
</evidence>
<name>A0ABR1Q5Q5_9PEZI</name>
<protein>
    <recommendedName>
        <fullName evidence="5">Trichothecene 3-O-acetyltransferase</fullName>
    </recommendedName>
</protein>
<gene>
    <name evidence="3" type="ORF">PG986_008729</name>
</gene>
<dbReference type="InterPro" id="IPR023213">
    <property type="entry name" value="CAT-like_dom_sf"/>
</dbReference>
<dbReference type="Gene3D" id="3.30.559.10">
    <property type="entry name" value="Chloramphenicol acetyltransferase-like domain"/>
    <property type="match status" value="2"/>
</dbReference>
<reference evidence="3 4" key="1">
    <citation type="submission" date="2023-01" db="EMBL/GenBank/DDBJ databases">
        <title>Analysis of 21 Apiospora genomes using comparative genomics revels a genus with tremendous synthesis potential of carbohydrate active enzymes and secondary metabolites.</title>
        <authorList>
            <person name="Sorensen T."/>
        </authorList>
    </citation>
    <scope>NUCLEOTIDE SEQUENCE [LARGE SCALE GENOMIC DNA]</scope>
    <source>
        <strain evidence="3 4">CBS 24483</strain>
    </source>
</reference>
<keyword evidence="4" id="KW-1185">Reference proteome</keyword>
<evidence type="ECO:0000313" key="3">
    <source>
        <dbReference type="EMBL" id="KAK7947843.1"/>
    </source>
</evidence>
<comment type="caution">
    <text evidence="3">The sequence shown here is derived from an EMBL/GenBank/DDBJ whole genome shotgun (WGS) entry which is preliminary data.</text>
</comment>
<dbReference type="GeneID" id="92078013"/>
<evidence type="ECO:0000313" key="4">
    <source>
        <dbReference type="Proteomes" id="UP001391051"/>
    </source>
</evidence>
<dbReference type="PANTHER" id="PTHR31642">
    <property type="entry name" value="TRICHOTHECENE 3-O-ACETYLTRANSFERASE"/>
    <property type="match status" value="1"/>
</dbReference>
<evidence type="ECO:0000256" key="2">
    <source>
        <dbReference type="SAM" id="MobiDB-lite"/>
    </source>
</evidence>
<accession>A0ABR1Q5Q5</accession>
<dbReference type="Proteomes" id="UP001391051">
    <property type="component" value="Unassembled WGS sequence"/>
</dbReference>
<dbReference type="InterPro" id="IPR050317">
    <property type="entry name" value="Plant_Fungal_Acyltransferase"/>
</dbReference>
<dbReference type="RefSeq" id="XP_066697349.1">
    <property type="nucleotide sequence ID" value="XM_066844951.1"/>
</dbReference>